<dbReference type="PANTHER" id="PTHR30290">
    <property type="entry name" value="PERIPLASMIC BINDING COMPONENT OF ABC TRANSPORTER"/>
    <property type="match status" value="1"/>
</dbReference>
<dbReference type="AlphaFoldDB" id="A0A0R3DXR1"/>
<evidence type="ECO:0000313" key="7">
    <source>
        <dbReference type="EMBL" id="KRQ11973.1"/>
    </source>
</evidence>
<comment type="caution">
    <text evidence="7">The sequence shown here is derived from an EMBL/GenBank/DDBJ whole genome shotgun (WGS) entry which is preliminary data.</text>
</comment>
<dbReference type="Gene3D" id="3.10.105.10">
    <property type="entry name" value="Dipeptide-binding Protein, Domain 3"/>
    <property type="match status" value="1"/>
</dbReference>
<dbReference type="GO" id="GO:1904680">
    <property type="term" value="F:peptide transmembrane transporter activity"/>
    <property type="evidence" value="ECO:0007669"/>
    <property type="project" value="TreeGrafter"/>
</dbReference>
<dbReference type="STRING" id="989370.AOQ71_17290"/>
<dbReference type="InterPro" id="IPR000914">
    <property type="entry name" value="SBP_5_dom"/>
</dbReference>
<keyword evidence="8" id="KW-1185">Reference proteome</keyword>
<dbReference type="Pfam" id="PF00496">
    <property type="entry name" value="SBP_bac_5"/>
    <property type="match status" value="1"/>
</dbReference>
<gene>
    <name evidence="7" type="ORF">AOQ71_17290</name>
</gene>
<protein>
    <recommendedName>
        <fullName evidence="6">Solute-binding protein family 5 domain-containing protein</fullName>
    </recommendedName>
</protein>
<accession>A0A0R3DXR1</accession>
<evidence type="ECO:0000256" key="3">
    <source>
        <dbReference type="ARBA" id="ARBA00022448"/>
    </source>
</evidence>
<dbReference type="Proteomes" id="UP000051936">
    <property type="component" value="Unassembled WGS sequence"/>
</dbReference>
<comment type="similarity">
    <text evidence="2">Belongs to the bacterial solute-binding protein 5 family.</text>
</comment>
<feature type="signal peptide" evidence="5">
    <location>
        <begin position="1"/>
        <end position="32"/>
    </location>
</feature>
<keyword evidence="4 5" id="KW-0732">Signal</keyword>
<dbReference type="InterPro" id="IPR030678">
    <property type="entry name" value="Peptide/Ni-bd"/>
</dbReference>
<dbReference type="GO" id="GO:0030288">
    <property type="term" value="C:outer membrane-bounded periplasmic space"/>
    <property type="evidence" value="ECO:0007669"/>
    <property type="project" value="UniProtKB-ARBA"/>
</dbReference>
<dbReference type="Gene3D" id="3.40.190.10">
    <property type="entry name" value="Periplasmic binding protein-like II"/>
    <property type="match status" value="1"/>
</dbReference>
<evidence type="ECO:0000313" key="8">
    <source>
        <dbReference type="Proteomes" id="UP000051936"/>
    </source>
</evidence>
<evidence type="ECO:0000256" key="1">
    <source>
        <dbReference type="ARBA" id="ARBA00004418"/>
    </source>
</evidence>
<dbReference type="SUPFAM" id="SSF53850">
    <property type="entry name" value="Periplasmic binding protein-like II"/>
    <property type="match status" value="1"/>
</dbReference>
<feature type="chain" id="PRO_5006435871" description="Solute-binding protein family 5 domain-containing protein" evidence="5">
    <location>
        <begin position="33"/>
        <end position="529"/>
    </location>
</feature>
<dbReference type="OrthoDB" id="9801912at2"/>
<organism evidence="7 8">
    <name type="scientific">Bradyrhizobium manausense</name>
    <dbReference type="NCBI Taxonomy" id="989370"/>
    <lineage>
        <taxon>Bacteria</taxon>
        <taxon>Pseudomonadati</taxon>
        <taxon>Pseudomonadota</taxon>
        <taxon>Alphaproteobacteria</taxon>
        <taxon>Hyphomicrobiales</taxon>
        <taxon>Nitrobacteraceae</taxon>
        <taxon>Bradyrhizobium</taxon>
    </lineage>
</organism>
<sequence length="529" mass="57644">MNTQVKSFSGFAAKAAVIAISAFALNPVPALAQGAAVVVGWESTVDTLNPAVSALRDVAPIDNNIFDTLVWVTPDFKITPDLAISWDVSDGGKLYTFKLRQDVTFHDGTPFNAAAVVANFEYIANPDSKARSPLSTLGPCLTAKAVDEFTVQIICKEPHPSLLLGLGTPYLAIQSPAAIKKYGTELGLHPTGTGPFIFSSYTPNQSVILTRYDKYNWNPPALNFKGPPKIASLTFQVVPNDQSRVSQFMAGQSHAMNRTPGVYWNSLKSNPKFAQLPVPISGLGIFVELNAGRFPTDDVAVRKAIQYSVDKKGVVQLAASGVFPIANTPLMKGMVGYDPSLEDLYPYNPKKADEQLVGAGWKKNADFWEKDGKRLTLKFTVISTRPAYVRIAEAMQEYLRKAGMDVQIEQQALSAWFAGGIAGEFSLTPMQLVGTDPSVINSIFMPGQYMYWNKYTNADLEALLRQGMGEFDENTRVATYKKAQKLVMDSAVLMPIHQNVDLMTLSSKLKGVTYSAGGFQYFGVATLAE</sequence>
<evidence type="ECO:0000259" key="6">
    <source>
        <dbReference type="Pfam" id="PF00496"/>
    </source>
</evidence>
<dbReference type="PIRSF" id="PIRSF002741">
    <property type="entry name" value="MppA"/>
    <property type="match status" value="1"/>
</dbReference>
<evidence type="ECO:0000256" key="5">
    <source>
        <dbReference type="SAM" id="SignalP"/>
    </source>
</evidence>
<dbReference type="PANTHER" id="PTHR30290:SF9">
    <property type="entry name" value="OLIGOPEPTIDE-BINDING PROTEIN APPA"/>
    <property type="match status" value="1"/>
</dbReference>
<evidence type="ECO:0000256" key="4">
    <source>
        <dbReference type="ARBA" id="ARBA00022729"/>
    </source>
</evidence>
<reference evidence="7 8" key="1">
    <citation type="submission" date="2015-09" db="EMBL/GenBank/DDBJ databases">
        <title>Draft Genome Sequence of Bradyrhizobium manausense Strain BR 3351T, a Novel Symbiotic Nitrogen-Fixing Alphaproteobacterium Isolated from Brazilian Amazon Rain Forest.</title>
        <authorList>
            <person name="De Araujo J.L."/>
            <person name="Zilli J.E."/>
        </authorList>
    </citation>
    <scope>NUCLEOTIDE SEQUENCE [LARGE SCALE GENOMIC DNA]</scope>
    <source>
        <strain evidence="7 8">BR3351</strain>
    </source>
</reference>
<dbReference type="GO" id="GO:0015833">
    <property type="term" value="P:peptide transport"/>
    <property type="evidence" value="ECO:0007669"/>
    <property type="project" value="TreeGrafter"/>
</dbReference>
<dbReference type="GO" id="GO:0043190">
    <property type="term" value="C:ATP-binding cassette (ABC) transporter complex"/>
    <property type="evidence" value="ECO:0007669"/>
    <property type="project" value="InterPro"/>
</dbReference>
<proteinExistence type="inferred from homology"/>
<dbReference type="EMBL" id="LJYG01000071">
    <property type="protein sequence ID" value="KRQ11973.1"/>
    <property type="molecule type" value="Genomic_DNA"/>
</dbReference>
<evidence type="ECO:0000256" key="2">
    <source>
        <dbReference type="ARBA" id="ARBA00005695"/>
    </source>
</evidence>
<dbReference type="RefSeq" id="WP_057748324.1">
    <property type="nucleotide sequence ID" value="NZ_LJYG01000071.1"/>
</dbReference>
<comment type="subcellular location">
    <subcellularLocation>
        <location evidence="1">Periplasm</location>
    </subcellularLocation>
</comment>
<dbReference type="InterPro" id="IPR039424">
    <property type="entry name" value="SBP_5"/>
</dbReference>
<feature type="domain" description="Solute-binding protein family 5" evidence="6">
    <location>
        <begin position="77"/>
        <end position="437"/>
    </location>
</feature>
<name>A0A0R3DXR1_9BRAD</name>
<keyword evidence="3" id="KW-0813">Transport</keyword>